<gene>
    <name evidence="2" type="ORF">MPL1_01702</name>
</gene>
<keyword evidence="3" id="KW-1185">Reference proteome</keyword>
<accession>M7PJI3</accession>
<sequence length="176" mass="19069">MTTSHPSSSTDTPRFGQHGVAVKVDNTGILILGKPGVGKSSLALELLAQGHQLVADDHIEFSILGPQLIAHCPTQTSGLLHSRELGMIDVRKLYPENAWLAQMVVEMIIKLHHGPNTPVNYEGTWQLTEIMQMQIPSVSLSVSSPTSLSARVLAAVKLLPLRQSELHLTNSRATTI</sequence>
<dbReference type="GO" id="GO:0005524">
    <property type="term" value="F:ATP binding"/>
    <property type="evidence" value="ECO:0007669"/>
    <property type="project" value="InterPro"/>
</dbReference>
<dbReference type="GO" id="GO:0006109">
    <property type="term" value="P:regulation of carbohydrate metabolic process"/>
    <property type="evidence" value="ECO:0007669"/>
    <property type="project" value="InterPro"/>
</dbReference>
<dbReference type="InterPro" id="IPR027417">
    <property type="entry name" value="P-loop_NTPase"/>
</dbReference>
<reference evidence="2 3" key="1">
    <citation type="journal article" date="2013" name="Genome Announc.">
        <title>Draft Genome Sequence of Methylophaga lonarensis MPLT, a Haloalkaliphilic (Non-Methane-Utilizing) Methylotroph.</title>
        <authorList>
            <person name="Shetty S.A."/>
            <person name="Marathe N.P."/>
            <person name="Munot H."/>
            <person name="Antony C.P."/>
            <person name="Dhotre D.P."/>
            <person name="Murrell J.C."/>
            <person name="Shouche Y.S."/>
        </authorList>
    </citation>
    <scope>NUCLEOTIDE SEQUENCE [LARGE SCALE GENOMIC DNA]</scope>
    <source>
        <strain evidence="2 3">MPL</strain>
    </source>
</reference>
<keyword evidence="2" id="KW-0418">Kinase</keyword>
<dbReference type="EMBL" id="APHR01000008">
    <property type="protein sequence ID" value="EMR14065.1"/>
    <property type="molecule type" value="Genomic_DNA"/>
</dbReference>
<organism evidence="2 3">
    <name type="scientific">Methylophaga lonarensis MPL</name>
    <dbReference type="NCBI Taxonomy" id="1286106"/>
    <lineage>
        <taxon>Bacteria</taxon>
        <taxon>Pseudomonadati</taxon>
        <taxon>Pseudomonadota</taxon>
        <taxon>Gammaproteobacteria</taxon>
        <taxon>Thiotrichales</taxon>
        <taxon>Piscirickettsiaceae</taxon>
        <taxon>Methylophaga</taxon>
    </lineage>
</organism>
<dbReference type="STRING" id="1286106.MPL1_01702"/>
<dbReference type="InterPro" id="IPR011104">
    <property type="entry name" value="Hpr_kin/Pase_C"/>
</dbReference>
<dbReference type="eggNOG" id="COG1493">
    <property type="taxonomic scope" value="Bacteria"/>
</dbReference>
<evidence type="ECO:0000313" key="3">
    <source>
        <dbReference type="Proteomes" id="UP000012019"/>
    </source>
</evidence>
<evidence type="ECO:0000259" key="1">
    <source>
        <dbReference type="Pfam" id="PF07475"/>
    </source>
</evidence>
<dbReference type="Gene3D" id="3.40.50.300">
    <property type="entry name" value="P-loop containing nucleotide triphosphate hydrolases"/>
    <property type="match status" value="1"/>
</dbReference>
<feature type="domain" description="HPr kinase/phosphorylase C-terminal" evidence="1">
    <location>
        <begin position="16"/>
        <end position="164"/>
    </location>
</feature>
<dbReference type="PANTHER" id="PTHR30305">
    <property type="entry name" value="PROTEIN YJDM-RELATED"/>
    <property type="match status" value="1"/>
</dbReference>
<dbReference type="Proteomes" id="UP000012019">
    <property type="component" value="Unassembled WGS sequence"/>
</dbReference>
<proteinExistence type="predicted"/>
<evidence type="ECO:0000313" key="2">
    <source>
        <dbReference type="EMBL" id="EMR14065.1"/>
    </source>
</evidence>
<name>M7PJI3_9GAMM</name>
<dbReference type="SUPFAM" id="SSF53795">
    <property type="entry name" value="PEP carboxykinase-like"/>
    <property type="match status" value="1"/>
</dbReference>
<dbReference type="PANTHER" id="PTHR30305:SF1">
    <property type="entry name" value="HPR KINASE_PHOSPHORYLASE"/>
    <property type="match status" value="1"/>
</dbReference>
<dbReference type="AlphaFoldDB" id="M7PJI3"/>
<dbReference type="Pfam" id="PF07475">
    <property type="entry name" value="Hpr_kinase_C"/>
    <property type="match status" value="1"/>
</dbReference>
<dbReference type="PATRIC" id="fig|1286106.3.peg.345"/>
<keyword evidence="2" id="KW-0808">Transferase</keyword>
<dbReference type="GO" id="GO:0000155">
    <property type="term" value="F:phosphorelay sensor kinase activity"/>
    <property type="evidence" value="ECO:0007669"/>
    <property type="project" value="InterPro"/>
</dbReference>
<dbReference type="CDD" id="cd01918">
    <property type="entry name" value="HprK_C"/>
    <property type="match status" value="1"/>
</dbReference>
<comment type="caution">
    <text evidence="2">The sequence shown here is derived from an EMBL/GenBank/DDBJ whole genome shotgun (WGS) entry which is preliminary data.</text>
</comment>
<protein>
    <submittedName>
        <fullName evidence="2">HPr kinase/phosphorylase</fullName>
    </submittedName>
</protein>